<dbReference type="GO" id="GO:0003995">
    <property type="term" value="F:acyl-CoA dehydrogenase activity"/>
    <property type="evidence" value="ECO:0007669"/>
    <property type="project" value="TreeGrafter"/>
</dbReference>
<dbReference type="InterPro" id="IPR050741">
    <property type="entry name" value="Acyl-CoA_dehydrogenase"/>
</dbReference>
<organism evidence="2 3">
    <name type="scientific">Strongyloides venezuelensis</name>
    <name type="common">Threadworm</name>
    <dbReference type="NCBI Taxonomy" id="75913"/>
    <lineage>
        <taxon>Eukaryota</taxon>
        <taxon>Metazoa</taxon>
        <taxon>Ecdysozoa</taxon>
        <taxon>Nematoda</taxon>
        <taxon>Chromadorea</taxon>
        <taxon>Rhabditida</taxon>
        <taxon>Tylenchina</taxon>
        <taxon>Panagrolaimomorpha</taxon>
        <taxon>Strongyloidoidea</taxon>
        <taxon>Strongyloididae</taxon>
        <taxon>Strongyloides</taxon>
    </lineage>
</organism>
<dbReference type="AlphaFoldDB" id="A0A0K0ETT3"/>
<dbReference type="Proteomes" id="UP000035680">
    <property type="component" value="Unassembled WGS sequence"/>
</dbReference>
<dbReference type="GO" id="GO:0033539">
    <property type="term" value="P:fatty acid beta-oxidation using acyl-CoA dehydrogenase"/>
    <property type="evidence" value="ECO:0007669"/>
    <property type="project" value="TreeGrafter"/>
</dbReference>
<evidence type="ECO:0000313" key="2">
    <source>
        <dbReference type="Proteomes" id="UP000035680"/>
    </source>
</evidence>
<proteinExistence type="predicted"/>
<evidence type="ECO:0000256" key="1">
    <source>
        <dbReference type="ARBA" id="ARBA00023002"/>
    </source>
</evidence>
<name>A0A0K0ETT3_STRVS</name>
<keyword evidence="2" id="KW-1185">Reference proteome</keyword>
<dbReference type="PANTHER" id="PTHR48083">
    <property type="entry name" value="MEDIUM-CHAIN SPECIFIC ACYL-COA DEHYDROGENASE, MITOCHONDRIAL-RELATED"/>
    <property type="match status" value="1"/>
</dbReference>
<reference evidence="2" key="1">
    <citation type="submission" date="2014-07" db="EMBL/GenBank/DDBJ databases">
        <authorList>
            <person name="Martin A.A"/>
            <person name="De Silva N."/>
        </authorList>
    </citation>
    <scope>NUCLEOTIDE SEQUENCE</scope>
</reference>
<dbReference type="STRING" id="75913.A0A0K0ETT3"/>
<reference evidence="3" key="2">
    <citation type="submission" date="2015-08" db="UniProtKB">
        <authorList>
            <consortium name="WormBaseParasite"/>
        </authorList>
    </citation>
    <scope>IDENTIFICATION</scope>
</reference>
<protein>
    <submittedName>
        <fullName evidence="3">Uncharacterized protein</fullName>
    </submittedName>
</protein>
<sequence>MSETEDLLFDLSICTFAHYNSKQMTNGMNLKLPLEDEETLSNKCGFKYNGIHNVDQNRDKPEISSSVPEIFNCNSPDTRNTEVLINYGLDKQKKKWVFPIIEGEIKSCFAIIKVVEQNILLIGGNGLEKVPYIFNVEYVFLWVYLWMIK</sequence>
<dbReference type="InterPro" id="IPR009100">
    <property type="entry name" value="AcylCoA_DH/oxidase_NM_dom_sf"/>
</dbReference>
<dbReference type="SUPFAM" id="SSF56645">
    <property type="entry name" value="Acyl-CoA dehydrogenase NM domain-like"/>
    <property type="match status" value="1"/>
</dbReference>
<dbReference type="Gene3D" id="1.10.540.10">
    <property type="entry name" value="Acyl-CoA dehydrogenase/oxidase, N-terminal domain"/>
    <property type="match status" value="1"/>
</dbReference>
<dbReference type="GO" id="GO:0050660">
    <property type="term" value="F:flavin adenine dinucleotide binding"/>
    <property type="evidence" value="ECO:0007669"/>
    <property type="project" value="InterPro"/>
</dbReference>
<dbReference type="InterPro" id="IPR037069">
    <property type="entry name" value="AcylCoA_DH/ox_N_sf"/>
</dbReference>
<accession>A0A0K0ETT3</accession>
<dbReference type="WBParaSite" id="SVE_0000065950.1">
    <property type="protein sequence ID" value="SVE_0000065950.1"/>
    <property type="gene ID" value="SVE_0000065950"/>
</dbReference>
<keyword evidence="1" id="KW-0560">Oxidoreductase</keyword>
<dbReference type="GO" id="GO:0005737">
    <property type="term" value="C:cytoplasm"/>
    <property type="evidence" value="ECO:0007669"/>
    <property type="project" value="TreeGrafter"/>
</dbReference>
<dbReference type="PANTHER" id="PTHR48083:SF13">
    <property type="entry name" value="ACYL-COA DEHYDROGENASE FAMILY MEMBER 11"/>
    <property type="match status" value="1"/>
</dbReference>
<evidence type="ECO:0000313" key="3">
    <source>
        <dbReference type="WBParaSite" id="SVE_0000065950.1"/>
    </source>
</evidence>